<evidence type="ECO:0000313" key="13">
    <source>
        <dbReference type="EMBL" id="EES90515.1"/>
    </source>
</evidence>
<dbReference type="HAMAP" id="MF_00663">
    <property type="entry name" value="PS_decarb_PSD_B_type2"/>
    <property type="match status" value="1"/>
</dbReference>
<feature type="chain" id="PRO_5040553024" description="Phosphatidylserine decarboxylase alpha chain" evidence="12">
    <location>
        <begin position="256"/>
        <end position="295"/>
    </location>
</feature>
<evidence type="ECO:0000256" key="9">
    <source>
        <dbReference type="ARBA" id="ARBA00023239"/>
    </source>
</evidence>
<keyword evidence="7 12" id="KW-0865">Zymogen</keyword>
<comment type="subcellular location">
    <subcellularLocation>
        <location evidence="12">Cell membrane</location>
        <topology evidence="12">Peripheral membrane protein</topology>
    </subcellularLocation>
</comment>
<feature type="site" description="Cleavage (non-hydrolytic); by autocatalysis" evidence="12">
    <location>
        <begin position="255"/>
        <end position="256"/>
    </location>
</feature>
<dbReference type="GO" id="GO:0004609">
    <property type="term" value="F:phosphatidylserine decarboxylase activity"/>
    <property type="evidence" value="ECO:0007669"/>
    <property type="project" value="UniProtKB-UniRule"/>
</dbReference>
<comment type="similarity">
    <text evidence="12">Belongs to the phosphatidylserine decarboxylase family. PSD-B subfamily. Prokaryotic type II sub-subfamily.</text>
</comment>
<comment type="subunit">
    <text evidence="12">Heterodimer of a large membrane-associated beta subunit and a small pyruvoyl-containing alpha subunit.</text>
</comment>
<dbReference type="Pfam" id="PF02666">
    <property type="entry name" value="PS_Dcarbxylase"/>
    <property type="match status" value="1"/>
</dbReference>
<feature type="active site" description="Charge relay system; for autoendoproteolytic cleavage activity" evidence="12">
    <location>
        <position position="169"/>
    </location>
</feature>
<comment type="function">
    <text evidence="12">Catalyzes the formation of phosphatidylethanolamine (PtdEtn) from phosphatidylserine (PtdSer).</text>
</comment>
<dbReference type="InterPro" id="IPR033177">
    <property type="entry name" value="PSD-B"/>
</dbReference>
<keyword evidence="10 12" id="KW-1208">Phospholipid metabolism</keyword>
<dbReference type="RefSeq" id="WP_003377187.1">
    <property type="nucleotide sequence ID" value="NZ_ACSJ01000008.1"/>
</dbReference>
<evidence type="ECO:0000313" key="14">
    <source>
        <dbReference type="Proteomes" id="UP000006160"/>
    </source>
</evidence>
<feature type="chain" id="PRO_5040553023" description="Phosphatidylserine decarboxylase beta chain" evidence="12">
    <location>
        <begin position="1"/>
        <end position="255"/>
    </location>
</feature>
<keyword evidence="11 12" id="KW-0670">Pyruvate</keyword>
<keyword evidence="9 12" id="KW-0456">Lyase</keyword>
<dbReference type="EMBL" id="ACSJ01000008">
    <property type="protein sequence ID" value="EES90515.1"/>
    <property type="molecule type" value="Genomic_DNA"/>
</dbReference>
<dbReference type="AlphaFoldDB" id="A0A9P2G5S9"/>
<evidence type="ECO:0000256" key="4">
    <source>
        <dbReference type="ARBA" id="ARBA00022793"/>
    </source>
</evidence>
<protein>
    <recommendedName>
        <fullName evidence="12">Phosphatidylserine decarboxylase proenzyme</fullName>
        <ecNumber evidence="12">4.1.1.65</ecNumber>
    </recommendedName>
    <component>
        <recommendedName>
            <fullName evidence="12">Phosphatidylserine decarboxylase alpha chain</fullName>
        </recommendedName>
    </component>
    <component>
        <recommendedName>
            <fullName evidence="12">Phosphatidylserine decarboxylase beta chain</fullName>
        </recommendedName>
    </component>
</protein>
<evidence type="ECO:0000256" key="12">
    <source>
        <dbReference type="HAMAP-Rule" id="MF_00663"/>
    </source>
</evidence>
<dbReference type="GO" id="GO:0006646">
    <property type="term" value="P:phosphatidylethanolamine biosynthetic process"/>
    <property type="evidence" value="ECO:0007669"/>
    <property type="project" value="UniProtKB-UniRule"/>
</dbReference>
<dbReference type="EC" id="4.1.1.65" evidence="12"/>
<evidence type="ECO:0000256" key="8">
    <source>
        <dbReference type="ARBA" id="ARBA00023209"/>
    </source>
</evidence>
<feature type="modified residue" description="Pyruvic acid (Ser); by autocatalysis" evidence="12">
    <location>
        <position position="256"/>
    </location>
</feature>
<evidence type="ECO:0000256" key="11">
    <source>
        <dbReference type="ARBA" id="ARBA00023317"/>
    </source>
</evidence>
<keyword evidence="5 12" id="KW-0443">Lipid metabolism</keyword>
<reference evidence="13 14" key="1">
    <citation type="submission" date="2009-10" db="EMBL/GenBank/DDBJ databases">
        <authorList>
            <person name="Shrivastava S."/>
            <person name="Brinkac L.B."/>
            <person name="Brown J.L."/>
            <person name="Bruce D.B."/>
            <person name="Detter C."/>
            <person name="Green L.D."/>
            <person name="Munk C.A."/>
            <person name="Rogers Y.C."/>
            <person name="Tapia R."/>
            <person name="Saunders E.S."/>
            <person name="Sims D.R."/>
            <person name="Smith L.A."/>
            <person name="Smith T.J."/>
            <person name="Sutton G."/>
            <person name="Brettin T."/>
        </authorList>
    </citation>
    <scope>NUCLEOTIDE SEQUENCE [LARGE SCALE GENOMIC DNA]</scope>
    <source>
        <strain evidence="14">D str. 1873</strain>
    </source>
</reference>
<evidence type="ECO:0000256" key="7">
    <source>
        <dbReference type="ARBA" id="ARBA00023145"/>
    </source>
</evidence>
<comment type="pathway">
    <text evidence="12">Phospholipid metabolism; phosphatidylethanolamine biosynthesis; phosphatidylethanolamine from CDP-diacylglycerol: step 2/2.</text>
</comment>
<dbReference type="GO" id="GO:0005886">
    <property type="term" value="C:plasma membrane"/>
    <property type="evidence" value="ECO:0007669"/>
    <property type="project" value="UniProtKB-SubCell"/>
</dbReference>
<dbReference type="InterPro" id="IPR033179">
    <property type="entry name" value="PSD_type2_pro"/>
</dbReference>
<feature type="active site" description="Charge relay system; for autoendoproteolytic cleavage activity" evidence="12">
    <location>
        <position position="256"/>
    </location>
</feature>
<accession>A0A9P2G5S9</accession>
<dbReference type="PANTHER" id="PTHR10067">
    <property type="entry name" value="PHOSPHATIDYLSERINE DECARBOXYLASE"/>
    <property type="match status" value="1"/>
</dbReference>
<evidence type="ECO:0000256" key="3">
    <source>
        <dbReference type="ARBA" id="ARBA00022516"/>
    </source>
</evidence>
<dbReference type="InterPro" id="IPR003817">
    <property type="entry name" value="PS_Dcarbxylase"/>
</dbReference>
<organism evidence="13 14">
    <name type="scientific">Clostridium botulinum D str. 1873</name>
    <dbReference type="NCBI Taxonomy" id="592027"/>
    <lineage>
        <taxon>Bacteria</taxon>
        <taxon>Bacillati</taxon>
        <taxon>Bacillota</taxon>
        <taxon>Clostridia</taxon>
        <taxon>Eubacteriales</taxon>
        <taxon>Clostridiaceae</taxon>
        <taxon>Clostridium</taxon>
    </lineage>
</organism>
<comment type="PTM">
    <text evidence="12">Is synthesized initially as an inactive proenzyme. Formation of the active enzyme involves a self-maturation process in which the active site pyruvoyl group is generated from an internal serine residue via an autocatalytic post-translational modification. Two non-identical subunits are generated from the proenzyme in this reaction, and the pyruvate is formed at the N-terminus of the alpha chain, which is derived from the carboxyl end of the proenzyme. The autoendoproteolytic cleavage occurs by a canonical serine protease mechanism, in which the side chain hydroxyl group of the serine supplies its oxygen atom to form the C-terminus of the beta chain, while the remainder of the serine residue undergoes an oxidative deamination to produce ammonia and the pyruvoyl prosthetic group on the alpha chain. During this reaction, the Ser that is part of the protease active site of the proenzyme becomes the pyruvoyl prosthetic group, which constitutes an essential element of the active site of the mature decarboxylase.</text>
</comment>
<evidence type="ECO:0000256" key="5">
    <source>
        <dbReference type="ARBA" id="ARBA00023098"/>
    </source>
</evidence>
<dbReference type="PANTHER" id="PTHR10067:SF17">
    <property type="entry name" value="PHOSPHATIDYLSERINE DECARBOXYLASE PROENZYME 2"/>
    <property type="match status" value="1"/>
</dbReference>
<dbReference type="NCBIfam" id="NF001941">
    <property type="entry name" value="PRK00723.1"/>
    <property type="match status" value="1"/>
</dbReference>
<comment type="catalytic activity">
    <reaction evidence="12">
        <text>a 1,2-diacyl-sn-glycero-3-phospho-L-serine + H(+) = a 1,2-diacyl-sn-glycero-3-phosphoethanolamine + CO2</text>
        <dbReference type="Rhea" id="RHEA:20828"/>
        <dbReference type="ChEBI" id="CHEBI:15378"/>
        <dbReference type="ChEBI" id="CHEBI:16526"/>
        <dbReference type="ChEBI" id="CHEBI:57262"/>
        <dbReference type="ChEBI" id="CHEBI:64612"/>
        <dbReference type="EC" id="4.1.1.65"/>
    </reaction>
</comment>
<feature type="active site" description="Charge relay system; for autoendoproteolytic cleavage activity" evidence="12">
    <location>
        <position position="113"/>
    </location>
</feature>
<gene>
    <name evidence="12 13" type="primary">psd</name>
    <name evidence="13" type="ORF">CLG_B1976</name>
</gene>
<feature type="active site" description="Schiff-base intermediate with substrate; via pyruvic acid; for decarboxylase activity" evidence="12">
    <location>
        <position position="256"/>
    </location>
</feature>
<dbReference type="NCBIfam" id="TIGR00163">
    <property type="entry name" value="PS_decarb"/>
    <property type="match status" value="1"/>
</dbReference>
<name>A0A9P2G5S9_CLOBO</name>
<keyword evidence="6 12" id="KW-0472">Membrane</keyword>
<keyword evidence="4 12" id="KW-0210">Decarboxylase</keyword>
<keyword evidence="8 12" id="KW-0594">Phospholipid biosynthesis</keyword>
<evidence type="ECO:0000256" key="1">
    <source>
        <dbReference type="ARBA" id="ARBA00005189"/>
    </source>
</evidence>
<evidence type="ECO:0000256" key="10">
    <source>
        <dbReference type="ARBA" id="ARBA00023264"/>
    </source>
</evidence>
<keyword evidence="3 12" id="KW-0444">Lipid biosynthesis</keyword>
<keyword evidence="2 12" id="KW-1003">Cell membrane</keyword>
<evidence type="ECO:0000256" key="2">
    <source>
        <dbReference type="ARBA" id="ARBA00022475"/>
    </source>
</evidence>
<proteinExistence type="inferred from homology"/>
<sequence>MIKYFNRSNKTYEIEKVAGDNYLNWIYSSPIGLNLLEIIIKKKLFSKFYGKFCDTKYSKKKINTFIKNFNIDEKEFKSSKSNFKSFNEFFYRQLKKEARPIDYSKNILISPGDGRLLVYENIDIKNIIQVKNLTYSLEELLDNKKLAEKYSGGTCFILRLAPVDYHRFHFIDDGFCEDTVKISGSYYSVNPIALEKIPRLFCENKREYSLFHSENFGDVLYVDVGATCVGSIIQTYKPYAKVYKGDEKGYFKFGGSTIILFFEKNKIIVDKDIIEESSKNIECKVSMGERLGTKL</sequence>
<evidence type="ECO:0000256" key="6">
    <source>
        <dbReference type="ARBA" id="ARBA00023136"/>
    </source>
</evidence>
<comment type="caution">
    <text evidence="13">The sequence shown here is derived from an EMBL/GenBank/DDBJ whole genome shotgun (WGS) entry which is preliminary data.</text>
</comment>
<comment type="pathway">
    <text evidence="1">Lipid metabolism.</text>
</comment>
<comment type="cofactor">
    <cofactor evidence="12">
        <name>pyruvate</name>
        <dbReference type="ChEBI" id="CHEBI:15361"/>
    </cofactor>
    <text evidence="12">Binds 1 pyruvoyl group covalently per subunit.</text>
</comment>
<dbReference type="Proteomes" id="UP000006160">
    <property type="component" value="Unassembled WGS sequence"/>
</dbReference>